<proteinExistence type="predicted"/>
<reference evidence="2" key="1">
    <citation type="submission" date="2018-06" db="EMBL/GenBank/DDBJ databases">
        <authorList>
            <consortium name="Pathogen Informatics"/>
        </authorList>
    </citation>
    <scope>NUCLEOTIDE SEQUENCE [LARGE SCALE GENOMIC DNA]</scope>
    <source>
        <strain evidence="2">NCTC10135</strain>
    </source>
</reference>
<sequence length="147" mass="17093">MSYKKIRYSFKNLDFDKKQIINIKAIKEEISNKKLGKYAIKLEMDSDTIDLKTGNFIVKNAMINNIEKVNDGYILYFDNFSQFGENEIDLEIRKYGFKFDFASQNKFTFNVEKHNTPNATIKAIGPNSIVLSGVDNGMEYRNTFGEW</sequence>
<dbReference type="Proteomes" id="UP000259864">
    <property type="component" value="Chromosome 1"/>
</dbReference>
<name>A0A3B0NYU3_9BACT</name>
<evidence type="ECO:0000313" key="1">
    <source>
        <dbReference type="EMBL" id="SYV89932.1"/>
    </source>
</evidence>
<dbReference type="EMBL" id="LS991949">
    <property type="protein sequence ID" value="SYV89932.1"/>
    <property type="molecule type" value="Genomic_DNA"/>
</dbReference>
<organism evidence="1 2">
    <name type="scientific">Metamycoplasma alkalescens</name>
    <dbReference type="NCBI Taxonomy" id="45363"/>
    <lineage>
        <taxon>Bacteria</taxon>
        <taxon>Bacillati</taxon>
        <taxon>Mycoplasmatota</taxon>
        <taxon>Mycoplasmoidales</taxon>
        <taxon>Metamycoplasmataceae</taxon>
        <taxon>Metamycoplasma</taxon>
    </lineage>
</organism>
<feature type="non-terminal residue" evidence="1">
    <location>
        <position position="147"/>
    </location>
</feature>
<protein>
    <submittedName>
        <fullName evidence="1">Uncharacterized protein</fullName>
    </submittedName>
</protein>
<dbReference type="AlphaFoldDB" id="A0A3B0NYU3"/>
<evidence type="ECO:0000313" key="2">
    <source>
        <dbReference type="Proteomes" id="UP000259864"/>
    </source>
</evidence>
<gene>
    <name evidence="1" type="ORF">NCTC10135_00439</name>
</gene>
<accession>A0A3B0NYU3</accession>
<dbReference type="KEGG" id="mala:NCTC10135_00439"/>